<name>A0ABQ6FG29_9RHOO</name>
<keyword evidence="3" id="KW-1185">Reference proteome</keyword>
<accession>A0ABQ6FG29</accession>
<feature type="region of interest" description="Disordered" evidence="1">
    <location>
        <begin position="86"/>
        <end position="114"/>
    </location>
</feature>
<dbReference type="EMBL" id="BSPX01000079">
    <property type="protein sequence ID" value="GLT24239.1"/>
    <property type="molecule type" value="Genomic_DNA"/>
</dbReference>
<proteinExistence type="predicted"/>
<dbReference type="RefSeq" id="WP_284189402.1">
    <property type="nucleotide sequence ID" value="NZ_BSPX01000079.1"/>
</dbReference>
<protein>
    <submittedName>
        <fullName evidence="2">Uncharacterized protein</fullName>
    </submittedName>
</protein>
<comment type="caution">
    <text evidence="2">The sequence shown here is derived from an EMBL/GenBank/DDBJ whole genome shotgun (WGS) entry which is preliminary data.</text>
</comment>
<reference evidence="3" key="1">
    <citation type="journal article" date="2019" name="Int. J. Syst. Evol. Microbiol.">
        <title>The Global Catalogue of Microorganisms (GCM) 10K type strain sequencing project: providing services to taxonomists for standard genome sequencing and annotation.</title>
        <authorList>
            <consortium name="The Broad Institute Genomics Platform"/>
            <consortium name="The Broad Institute Genome Sequencing Center for Infectious Disease"/>
            <person name="Wu L."/>
            <person name="Ma J."/>
        </authorList>
    </citation>
    <scope>NUCLEOTIDE SEQUENCE [LARGE SCALE GENOMIC DNA]</scope>
    <source>
        <strain evidence="3">NBRC 102407</strain>
    </source>
</reference>
<evidence type="ECO:0000313" key="2">
    <source>
        <dbReference type="EMBL" id="GLT24239.1"/>
    </source>
</evidence>
<evidence type="ECO:0000256" key="1">
    <source>
        <dbReference type="SAM" id="MobiDB-lite"/>
    </source>
</evidence>
<dbReference type="Proteomes" id="UP001157167">
    <property type="component" value="Unassembled WGS sequence"/>
</dbReference>
<organism evidence="2 3">
    <name type="scientific">Zoogloea oryzae</name>
    <dbReference type="NCBI Taxonomy" id="310767"/>
    <lineage>
        <taxon>Bacteria</taxon>
        <taxon>Pseudomonadati</taxon>
        <taxon>Pseudomonadota</taxon>
        <taxon>Betaproteobacteria</taxon>
        <taxon>Rhodocyclales</taxon>
        <taxon>Zoogloeaceae</taxon>
        <taxon>Zoogloea</taxon>
    </lineage>
</organism>
<sequence length="114" mass="12901">MSKPKSIKAPTDEQIEEDIELLHRLQAMSPEKRAQLQSSIDALTVAYEEMLVAQAVEREIEEAFEAARKRREEALKALREGRIVSVRSRSPEDRPDDDAGLEAIAPPRDKPTLH</sequence>
<evidence type="ECO:0000313" key="3">
    <source>
        <dbReference type="Proteomes" id="UP001157167"/>
    </source>
</evidence>
<gene>
    <name evidence="2" type="ORF">GCM10007933_37130</name>
</gene>